<dbReference type="GO" id="GO:0019166">
    <property type="term" value="F:trans-2-enoyl-CoA reductase (NADPH) activity"/>
    <property type="evidence" value="ECO:0007669"/>
    <property type="project" value="UniProtKB-EC"/>
</dbReference>
<sequence>MYYRSGFRPGLFDQQSIFIPGGGGGLGRCIAHELSSLGAQVILAGRSIEKLEKVRDEITQDGGRVAGIYTAELRDEKAVIALIKRILDSHGRVHGLVNAAGGQFPAKLKDLSLNGWNAVIENNLTSYFLLSREIYRQCFEKHGGSIVHLGADYENGMPGMGHNGA</sequence>
<dbReference type="InterPro" id="IPR036291">
    <property type="entry name" value="NAD(P)-bd_dom_sf"/>
</dbReference>
<comment type="catalytic activity">
    <reaction evidence="16">
        <text>(2E)-tetradecenoyl-CoA + NADPH + H(+) = tetradecanoyl-CoA + NADP(+)</text>
        <dbReference type="Rhea" id="RHEA:44968"/>
        <dbReference type="ChEBI" id="CHEBI:15378"/>
        <dbReference type="ChEBI" id="CHEBI:57385"/>
        <dbReference type="ChEBI" id="CHEBI:57783"/>
        <dbReference type="ChEBI" id="CHEBI:58349"/>
        <dbReference type="ChEBI" id="CHEBI:61405"/>
    </reaction>
    <physiologicalReaction direction="left-to-right" evidence="16">
        <dbReference type="Rhea" id="RHEA:44969"/>
    </physiologicalReaction>
</comment>
<reference evidence="21" key="1">
    <citation type="submission" date="2018-05" db="EMBL/GenBank/DDBJ databases">
        <authorList>
            <person name="Lanie J.A."/>
            <person name="Ng W.-L."/>
            <person name="Kazmierczak K.M."/>
            <person name="Andrzejewski T.M."/>
            <person name="Davidsen T.M."/>
            <person name="Wayne K.J."/>
            <person name="Tettelin H."/>
            <person name="Glass J.I."/>
            <person name="Rusch D."/>
            <person name="Podicherti R."/>
            <person name="Tsui H.-C.T."/>
            <person name="Winkler M.E."/>
        </authorList>
    </citation>
    <scope>NUCLEOTIDE SEQUENCE</scope>
</reference>
<keyword evidence="8" id="KW-0443">Lipid metabolism</keyword>
<keyword evidence="5" id="KW-0276">Fatty acid metabolism</keyword>
<evidence type="ECO:0000256" key="8">
    <source>
        <dbReference type="ARBA" id="ARBA00023098"/>
    </source>
</evidence>
<feature type="non-terminal residue" evidence="21">
    <location>
        <position position="165"/>
    </location>
</feature>
<dbReference type="PANTHER" id="PTHR24317">
    <property type="entry name" value="PEROXISOMAL TRANS-2-ENOYL-COA REDUCTASE"/>
    <property type="match status" value="1"/>
</dbReference>
<dbReference type="Gene3D" id="3.40.50.720">
    <property type="entry name" value="NAD(P)-binding Rossmann-like Domain"/>
    <property type="match status" value="1"/>
</dbReference>
<organism evidence="21">
    <name type="scientific">marine metagenome</name>
    <dbReference type="NCBI Taxonomy" id="408172"/>
    <lineage>
        <taxon>unclassified sequences</taxon>
        <taxon>metagenomes</taxon>
        <taxon>ecological metagenomes</taxon>
    </lineage>
</organism>
<name>A0A382K9J8_9ZZZZ</name>
<dbReference type="AlphaFoldDB" id="A0A382K9J8"/>
<evidence type="ECO:0000256" key="14">
    <source>
        <dbReference type="ARBA" id="ARBA00041063"/>
    </source>
</evidence>
<keyword evidence="7" id="KW-0560">Oxidoreductase</keyword>
<comment type="catalytic activity">
    <reaction evidence="18">
        <text>a (2E)-enoyl-CoA + NADPH + H(+) = a 2,3-saturated acyl-CoA + NADP(+)</text>
        <dbReference type="Rhea" id="RHEA:33763"/>
        <dbReference type="ChEBI" id="CHEBI:15378"/>
        <dbReference type="ChEBI" id="CHEBI:57783"/>
        <dbReference type="ChEBI" id="CHEBI:58349"/>
        <dbReference type="ChEBI" id="CHEBI:58856"/>
        <dbReference type="ChEBI" id="CHEBI:65111"/>
        <dbReference type="EC" id="1.3.1.38"/>
    </reaction>
    <physiologicalReaction direction="left-to-right" evidence="18">
        <dbReference type="Rhea" id="RHEA:33764"/>
    </physiologicalReaction>
</comment>
<comment type="subunit">
    <text evidence="12">Interacts with PEX5, probably required to target it into peroxisomes.</text>
</comment>
<evidence type="ECO:0000313" key="21">
    <source>
        <dbReference type="EMBL" id="SVC20193.1"/>
    </source>
</evidence>
<dbReference type="InterPro" id="IPR002347">
    <property type="entry name" value="SDR_fam"/>
</dbReference>
<evidence type="ECO:0000256" key="6">
    <source>
        <dbReference type="ARBA" id="ARBA00022857"/>
    </source>
</evidence>
<comment type="catalytic activity">
    <reaction evidence="17">
        <text>(2E)-hexenoyl-CoA + NADPH + H(+) = hexanoyl-CoA + NADP(+)</text>
        <dbReference type="Rhea" id="RHEA:44956"/>
        <dbReference type="ChEBI" id="CHEBI:15378"/>
        <dbReference type="ChEBI" id="CHEBI:57783"/>
        <dbReference type="ChEBI" id="CHEBI:58349"/>
        <dbReference type="ChEBI" id="CHEBI:62077"/>
        <dbReference type="ChEBI" id="CHEBI:62620"/>
    </reaction>
    <physiologicalReaction direction="left-to-right" evidence="17">
        <dbReference type="Rhea" id="RHEA:44957"/>
    </physiologicalReaction>
</comment>
<evidence type="ECO:0000256" key="12">
    <source>
        <dbReference type="ARBA" id="ARBA00038622"/>
    </source>
</evidence>
<evidence type="ECO:0000256" key="11">
    <source>
        <dbReference type="ARBA" id="ARBA00037124"/>
    </source>
</evidence>
<evidence type="ECO:0000256" key="19">
    <source>
        <dbReference type="ARBA" id="ARBA00049386"/>
    </source>
</evidence>
<keyword evidence="4" id="KW-0597">Phosphoprotein</keyword>
<protein>
    <recommendedName>
        <fullName evidence="14">Peroxisomal trans-2-enoyl-CoA reductase</fullName>
        <ecNumber evidence="13">1.3.1.38</ecNumber>
    </recommendedName>
</protein>
<comment type="subcellular location">
    <subcellularLocation>
        <location evidence="1">Peroxisome</location>
    </subcellularLocation>
</comment>
<evidence type="ECO:0000256" key="9">
    <source>
        <dbReference type="ARBA" id="ARBA00023140"/>
    </source>
</evidence>
<evidence type="ECO:0000256" key="15">
    <source>
        <dbReference type="ARBA" id="ARBA00047570"/>
    </source>
</evidence>
<proteinExistence type="predicted"/>
<comment type="pathway">
    <text evidence="2">Lipid metabolism.</text>
</comment>
<evidence type="ECO:0000256" key="2">
    <source>
        <dbReference type="ARBA" id="ARBA00005189"/>
    </source>
</evidence>
<dbReference type="PANTHER" id="PTHR24317:SF7">
    <property type="entry name" value="PEROXISOMAL TRANS-2-ENOYL-COA REDUCTASE"/>
    <property type="match status" value="1"/>
</dbReference>
<evidence type="ECO:0000256" key="7">
    <source>
        <dbReference type="ARBA" id="ARBA00023002"/>
    </source>
</evidence>
<evidence type="ECO:0000256" key="4">
    <source>
        <dbReference type="ARBA" id="ARBA00022553"/>
    </source>
</evidence>
<evidence type="ECO:0000256" key="18">
    <source>
        <dbReference type="ARBA" id="ARBA00049251"/>
    </source>
</evidence>
<keyword evidence="3" id="KW-0444">Lipid biosynthesis</keyword>
<evidence type="ECO:0000256" key="13">
    <source>
        <dbReference type="ARBA" id="ARBA00038849"/>
    </source>
</evidence>
<evidence type="ECO:0000256" key="5">
    <source>
        <dbReference type="ARBA" id="ARBA00022832"/>
    </source>
</evidence>
<evidence type="ECO:0000256" key="10">
    <source>
        <dbReference type="ARBA" id="ARBA00023160"/>
    </source>
</evidence>
<dbReference type="EMBL" id="UINC01078785">
    <property type="protein sequence ID" value="SVC20193.1"/>
    <property type="molecule type" value="Genomic_DNA"/>
</dbReference>
<accession>A0A382K9J8</accession>
<comment type="function">
    <text evidence="11">Participates in chain elongation of fatty acids. Catalyzes the reduction of trans-2-enoyl-CoAs of varying chain lengths from 6:1 to 16:1, having maximum activity with 10:1 CoA. Has no 2,4-dienoyl-CoA reductase activity.</text>
</comment>
<dbReference type="GO" id="GO:0006633">
    <property type="term" value="P:fatty acid biosynthetic process"/>
    <property type="evidence" value="ECO:0007669"/>
    <property type="project" value="UniProtKB-KW"/>
</dbReference>
<gene>
    <name evidence="21" type="ORF">METZ01_LOCUS273047</name>
</gene>
<dbReference type="SUPFAM" id="SSF51735">
    <property type="entry name" value="NAD(P)-binding Rossmann-fold domains"/>
    <property type="match status" value="1"/>
</dbReference>
<comment type="catalytic activity">
    <reaction evidence="20">
        <text>(2E)-octenoyl-CoA + NADPH + H(+) = octanoyl-CoA + NADP(+)</text>
        <dbReference type="Rhea" id="RHEA:44952"/>
        <dbReference type="ChEBI" id="CHEBI:15378"/>
        <dbReference type="ChEBI" id="CHEBI:57386"/>
        <dbReference type="ChEBI" id="CHEBI:57783"/>
        <dbReference type="ChEBI" id="CHEBI:58349"/>
        <dbReference type="ChEBI" id="CHEBI:62242"/>
    </reaction>
    <physiologicalReaction direction="left-to-right" evidence="20">
        <dbReference type="Rhea" id="RHEA:44953"/>
    </physiologicalReaction>
</comment>
<evidence type="ECO:0000256" key="1">
    <source>
        <dbReference type="ARBA" id="ARBA00004275"/>
    </source>
</evidence>
<comment type="catalytic activity">
    <reaction evidence="15">
        <text>(2E)-dodecenoyl-CoA + NADPH + H(+) = dodecanoyl-CoA + NADP(+)</text>
        <dbReference type="Rhea" id="RHEA:44964"/>
        <dbReference type="ChEBI" id="CHEBI:15378"/>
        <dbReference type="ChEBI" id="CHEBI:57330"/>
        <dbReference type="ChEBI" id="CHEBI:57375"/>
        <dbReference type="ChEBI" id="CHEBI:57783"/>
        <dbReference type="ChEBI" id="CHEBI:58349"/>
    </reaction>
    <physiologicalReaction direction="left-to-right" evidence="15">
        <dbReference type="Rhea" id="RHEA:44965"/>
    </physiologicalReaction>
</comment>
<evidence type="ECO:0000256" key="20">
    <source>
        <dbReference type="ARBA" id="ARBA00049559"/>
    </source>
</evidence>
<keyword evidence="10" id="KW-0275">Fatty acid biosynthesis</keyword>
<evidence type="ECO:0000256" key="16">
    <source>
        <dbReference type="ARBA" id="ARBA00048686"/>
    </source>
</evidence>
<dbReference type="EC" id="1.3.1.38" evidence="13"/>
<dbReference type="GO" id="GO:0005777">
    <property type="term" value="C:peroxisome"/>
    <property type="evidence" value="ECO:0007669"/>
    <property type="project" value="UniProtKB-SubCell"/>
</dbReference>
<comment type="catalytic activity">
    <reaction evidence="19">
        <text>(2E)-decenoyl-CoA + NADPH + H(+) = decanoyl-CoA + NADP(+)</text>
        <dbReference type="Rhea" id="RHEA:44960"/>
        <dbReference type="ChEBI" id="CHEBI:15378"/>
        <dbReference type="ChEBI" id="CHEBI:57783"/>
        <dbReference type="ChEBI" id="CHEBI:58349"/>
        <dbReference type="ChEBI" id="CHEBI:61406"/>
        <dbReference type="ChEBI" id="CHEBI:61430"/>
    </reaction>
    <physiologicalReaction direction="left-to-right" evidence="19">
        <dbReference type="Rhea" id="RHEA:44961"/>
    </physiologicalReaction>
</comment>
<dbReference type="Pfam" id="PF00106">
    <property type="entry name" value="adh_short"/>
    <property type="match status" value="1"/>
</dbReference>
<dbReference type="InterPro" id="IPR052388">
    <property type="entry name" value="Peroxisomal_t2-enoyl-CoA_red"/>
</dbReference>
<evidence type="ECO:0000256" key="3">
    <source>
        <dbReference type="ARBA" id="ARBA00022516"/>
    </source>
</evidence>
<keyword evidence="9" id="KW-0576">Peroxisome</keyword>
<keyword evidence="6" id="KW-0521">NADP</keyword>
<evidence type="ECO:0000256" key="17">
    <source>
        <dbReference type="ARBA" id="ARBA00049108"/>
    </source>
</evidence>